<evidence type="ECO:0000256" key="1">
    <source>
        <dbReference type="SAM" id="SignalP"/>
    </source>
</evidence>
<sequence length="235" mass="23595">MKKTLLAASLAATTLFSASSAFAVDSVELKVIGTISPVACTPALSGGGSIDYGDIKADTLKQDDYTVLDEKTLNFTITCDGNAKVAVKVVNGRTNTLAGSTENPLSGAGKTPTGVTLTTGDAAYGLGLAGSAKIGGYGIALGTPTADGTAVDSIYKSADASVTTWAKGAAKSSLTTSTDQLTLTSWATSGTLVPVALKALAGTLSVQAYINKASALDMTKPTKLDGLATLELVYL</sequence>
<dbReference type="RefSeq" id="WP_099064343.1">
    <property type="nucleotide sequence ID" value="NZ_CBCPIO010000009.1"/>
</dbReference>
<evidence type="ECO:0000313" key="2">
    <source>
        <dbReference type="EMBL" id="QQX52554.1"/>
    </source>
</evidence>
<keyword evidence="1" id="KW-0732">Signal</keyword>
<proteinExistence type="predicted"/>
<evidence type="ECO:0000313" key="3">
    <source>
        <dbReference type="Proteomes" id="UP000596176"/>
    </source>
</evidence>
<protein>
    <submittedName>
        <fullName evidence="2">DUF1120 domain-containing protein</fullName>
    </submittedName>
</protein>
<reference evidence="2 3" key="1">
    <citation type="submission" date="2021-01" db="EMBL/GenBank/DDBJ databases">
        <title>Chromosome sequence of Serratia proteamaculans strain 94 rif-r, isolated from spoiled beef.</title>
        <authorList>
            <person name="Zaytseva Y.V."/>
            <person name="Iablokov S.N."/>
            <person name="Klyukina A."/>
        </authorList>
    </citation>
    <scope>NUCLEOTIDE SEQUENCE [LARGE SCALE GENOMIC DNA]</scope>
    <source>
        <strain evidence="2 3">94 rif-r</strain>
    </source>
</reference>
<dbReference type="EMBL" id="CP068391">
    <property type="protein sequence ID" value="QQX52554.1"/>
    <property type="molecule type" value="Genomic_DNA"/>
</dbReference>
<dbReference type="AlphaFoldDB" id="A0A7U0N585"/>
<feature type="signal peptide" evidence="1">
    <location>
        <begin position="1"/>
        <end position="23"/>
    </location>
</feature>
<accession>A0A7U0N585</accession>
<dbReference type="Proteomes" id="UP000596176">
    <property type="component" value="Chromosome"/>
</dbReference>
<dbReference type="InterPro" id="IPR010546">
    <property type="entry name" value="DUF1120"/>
</dbReference>
<name>A0A7U0N585_SERPR</name>
<organism evidence="2 3">
    <name type="scientific">Serratia proteamaculans</name>
    <dbReference type="NCBI Taxonomy" id="28151"/>
    <lineage>
        <taxon>Bacteria</taxon>
        <taxon>Pseudomonadati</taxon>
        <taxon>Pseudomonadota</taxon>
        <taxon>Gammaproteobacteria</taxon>
        <taxon>Enterobacterales</taxon>
        <taxon>Yersiniaceae</taxon>
        <taxon>Serratia</taxon>
    </lineage>
</organism>
<gene>
    <name evidence="2" type="ORF">JKX24_20605</name>
</gene>
<feature type="chain" id="PRO_5030682820" evidence="1">
    <location>
        <begin position="24"/>
        <end position="235"/>
    </location>
</feature>
<dbReference type="Pfam" id="PF06551">
    <property type="entry name" value="DUF1120"/>
    <property type="match status" value="1"/>
</dbReference>